<reference evidence="1" key="1">
    <citation type="submission" date="2020-03" db="EMBL/GenBank/DDBJ databases">
        <title>A high-quality chromosome-level genome assembly of a woody plant with both climbing and erect habits, Rhamnella rubrinervis.</title>
        <authorList>
            <person name="Lu Z."/>
            <person name="Yang Y."/>
            <person name="Zhu X."/>
            <person name="Sun Y."/>
        </authorList>
    </citation>
    <scope>NUCLEOTIDE SEQUENCE</scope>
    <source>
        <strain evidence="1">BYM</strain>
        <tissue evidence="1">Leaf</tissue>
    </source>
</reference>
<comment type="caution">
    <text evidence="1">The sequence shown here is derived from an EMBL/GenBank/DDBJ whole genome shotgun (WGS) entry which is preliminary data.</text>
</comment>
<sequence length="102" mass="11199">MQLLCDLRRRCAALGSEIWCAPSSLSSSVDYELLELLLQVRAGSLVHQWSSYSGVNNLRDFELLDSSSLVTKSSQVEASVVVGVVHGNCSSFLLNKRNLNLL</sequence>
<keyword evidence="2" id="KW-1185">Reference proteome</keyword>
<protein>
    <submittedName>
        <fullName evidence="1">Uncharacterized protein</fullName>
    </submittedName>
</protein>
<accession>A0A8K0MNQ9</accession>
<evidence type="ECO:0000313" key="1">
    <source>
        <dbReference type="EMBL" id="KAF3452120.1"/>
    </source>
</evidence>
<gene>
    <name evidence="1" type="ORF">FNV43_RR08217</name>
</gene>
<evidence type="ECO:0000313" key="2">
    <source>
        <dbReference type="Proteomes" id="UP000796880"/>
    </source>
</evidence>
<proteinExistence type="predicted"/>
<organism evidence="1 2">
    <name type="scientific">Rhamnella rubrinervis</name>
    <dbReference type="NCBI Taxonomy" id="2594499"/>
    <lineage>
        <taxon>Eukaryota</taxon>
        <taxon>Viridiplantae</taxon>
        <taxon>Streptophyta</taxon>
        <taxon>Embryophyta</taxon>
        <taxon>Tracheophyta</taxon>
        <taxon>Spermatophyta</taxon>
        <taxon>Magnoliopsida</taxon>
        <taxon>eudicotyledons</taxon>
        <taxon>Gunneridae</taxon>
        <taxon>Pentapetalae</taxon>
        <taxon>rosids</taxon>
        <taxon>fabids</taxon>
        <taxon>Rosales</taxon>
        <taxon>Rhamnaceae</taxon>
        <taxon>rhamnoid group</taxon>
        <taxon>Rhamneae</taxon>
        <taxon>Rhamnella</taxon>
    </lineage>
</organism>
<dbReference type="EMBL" id="VOIH02000003">
    <property type="protein sequence ID" value="KAF3452120.1"/>
    <property type="molecule type" value="Genomic_DNA"/>
</dbReference>
<dbReference type="AlphaFoldDB" id="A0A8K0MNQ9"/>
<dbReference type="Proteomes" id="UP000796880">
    <property type="component" value="Unassembled WGS sequence"/>
</dbReference>
<name>A0A8K0MNQ9_9ROSA</name>